<keyword evidence="1" id="KW-1133">Transmembrane helix</keyword>
<dbReference type="Proteomes" id="UP000277580">
    <property type="component" value="Unassembled WGS sequence"/>
</dbReference>
<feature type="transmembrane region" description="Helical" evidence="1">
    <location>
        <begin position="89"/>
        <end position="111"/>
    </location>
</feature>
<keyword evidence="3" id="KW-1185">Reference proteome</keyword>
<keyword evidence="1" id="KW-0472">Membrane</keyword>
<gene>
    <name evidence="2" type="ORF">P167DRAFT_159520</name>
</gene>
<dbReference type="AlphaFoldDB" id="A0A3N4KPZ9"/>
<accession>A0A3N4KPZ9</accession>
<proteinExistence type="predicted"/>
<protein>
    <submittedName>
        <fullName evidence="2">Uncharacterized protein</fullName>
    </submittedName>
</protein>
<dbReference type="InParanoid" id="A0A3N4KPZ9"/>
<evidence type="ECO:0000313" key="2">
    <source>
        <dbReference type="EMBL" id="RPB12526.1"/>
    </source>
</evidence>
<evidence type="ECO:0000256" key="1">
    <source>
        <dbReference type="SAM" id="Phobius"/>
    </source>
</evidence>
<keyword evidence="1" id="KW-0812">Transmembrane</keyword>
<sequence length="132" mass="14845">MRLSDRCCSLRLAEPFSHLTSLLFAGPGTFLTDRQTDRHTYHIPTYPQLTTTNQFSKGTVRGGDEDLRHTGDRGLLTLNSQRSTTCSHIIIIFYPSPTTIINTYFFLLLLLPPPPTTSSIHPPLPLPFPHNI</sequence>
<dbReference type="EMBL" id="ML119128">
    <property type="protein sequence ID" value="RPB12526.1"/>
    <property type="molecule type" value="Genomic_DNA"/>
</dbReference>
<organism evidence="2 3">
    <name type="scientific">Morchella conica CCBAS932</name>
    <dbReference type="NCBI Taxonomy" id="1392247"/>
    <lineage>
        <taxon>Eukaryota</taxon>
        <taxon>Fungi</taxon>
        <taxon>Dikarya</taxon>
        <taxon>Ascomycota</taxon>
        <taxon>Pezizomycotina</taxon>
        <taxon>Pezizomycetes</taxon>
        <taxon>Pezizales</taxon>
        <taxon>Morchellaceae</taxon>
        <taxon>Morchella</taxon>
    </lineage>
</organism>
<evidence type="ECO:0000313" key="3">
    <source>
        <dbReference type="Proteomes" id="UP000277580"/>
    </source>
</evidence>
<reference evidence="2 3" key="1">
    <citation type="journal article" date="2018" name="Nat. Ecol. Evol.">
        <title>Pezizomycetes genomes reveal the molecular basis of ectomycorrhizal truffle lifestyle.</title>
        <authorList>
            <person name="Murat C."/>
            <person name="Payen T."/>
            <person name="Noel B."/>
            <person name="Kuo A."/>
            <person name="Morin E."/>
            <person name="Chen J."/>
            <person name="Kohler A."/>
            <person name="Krizsan K."/>
            <person name="Balestrini R."/>
            <person name="Da Silva C."/>
            <person name="Montanini B."/>
            <person name="Hainaut M."/>
            <person name="Levati E."/>
            <person name="Barry K.W."/>
            <person name="Belfiori B."/>
            <person name="Cichocki N."/>
            <person name="Clum A."/>
            <person name="Dockter R.B."/>
            <person name="Fauchery L."/>
            <person name="Guy J."/>
            <person name="Iotti M."/>
            <person name="Le Tacon F."/>
            <person name="Lindquist E.A."/>
            <person name="Lipzen A."/>
            <person name="Malagnac F."/>
            <person name="Mello A."/>
            <person name="Molinier V."/>
            <person name="Miyauchi S."/>
            <person name="Poulain J."/>
            <person name="Riccioni C."/>
            <person name="Rubini A."/>
            <person name="Sitrit Y."/>
            <person name="Splivallo R."/>
            <person name="Traeger S."/>
            <person name="Wang M."/>
            <person name="Zifcakova L."/>
            <person name="Wipf D."/>
            <person name="Zambonelli A."/>
            <person name="Paolocci F."/>
            <person name="Nowrousian M."/>
            <person name="Ottonello S."/>
            <person name="Baldrian P."/>
            <person name="Spatafora J.W."/>
            <person name="Henrissat B."/>
            <person name="Nagy L.G."/>
            <person name="Aury J.M."/>
            <person name="Wincker P."/>
            <person name="Grigoriev I.V."/>
            <person name="Bonfante P."/>
            <person name="Martin F.M."/>
        </authorList>
    </citation>
    <scope>NUCLEOTIDE SEQUENCE [LARGE SCALE GENOMIC DNA]</scope>
    <source>
        <strain evidence="2 3">CCBAS932</strain>
    </source>
</reference>
<name>A0A3N4KPZ9_9PEZI</name>